<evidence type="ECO:0000313" key="2">
    <source>
        <dbReference type="EMBL" id="PRY36448.1"/>
    </source>
</evidence>
<protein>
    <submittedName>
        <fullName evidence="2">PD-(D/E)XK nuclease superfamily protein</fullName>
    </submittedName>
</protein>
<dbReference type="AlphaFoldDB" id="A0A2T0SSS2"/>
<proteinExistence type="predicted"/>
<dbReference type="Pfam" id="PF11645">
    <property type="entry name" value="PDDEXK_5"/>
    <property type="match status" value="1"/>
</dbReference>
<evidence type="ECO:0000313" key="3">
    <source>
        <dbReference type="Proteomes" id="UP000238375"/>
    </source>
</evidence>
<reference evidence="2 3" key="1">
    <citation type="submission" date="2018-03" db="EMBL/GenBank/DDBJ databases">
        <title>Genomic Encyclopedia of Archaeal and Bacterial Type Strains, Phase II (KMG-II): from individual species to whole genera.</title>
        <authorList>
            <person name="Goeker M."/>
        </authorList>
    </citation>
    <scope>NUCLEOTIDE SEQUENCE [LARGE SCALE GENOMIC DNA]</scope>
    <source>
        <strain evidence="2 3">DSM 28354</strain>
    </source>
</reference>
<evidence type="ECO:0000259" key="1">
    <source>
        <dbReference type="Pfam" id="PF11645"/>
    </source>
</evidence>
<accession>A0A2T0SSS2</accession>
<dbReference type="RefSeq" id="WP_106138656.1">
    <property type="nucleotide sequence ID" value="NZ_PVTE01000012.1"/>
</dbReference>
<dbReference type="EMBL" id="PVTE01000012">
    <property type="protein sequence ID" value="PRY36448.1"/>
    <property type="molecule type" value="Genomic_DNA"/>
</dbReference>
<feature type="domain" description="PD(D/E)XK endonuclease" evidence="1">
    <location>
        <begin position="1"/>
        <end position="137"/>
    </location>
</feature>
<dbReference type="Gene3D" id="3.40.1350.10">
    <property type="match status" value="1"/>
</dbReference>
<dbReference type="InterPro" id="IPR021671">
    <property type="entry name" value="PD(D/E)XK_Endonuc"/>
</dbReference>
<comment type="caution">
    <text evidence="2">The sequence shown here is derived from an EMBL/GenBank/DDBJ whole genome shotgun (WGS) entry which is preliminary data.</text>
</comment>
<dbReference type="OrthoDB" id="2923587at2"/>
<sequence>MLTKQKGDIAEQAVILKALKLGWGVCKPIGDRLPYDLVFDIAGQLVRIQVKSAWFDEKRGNFVVDTRRTKTNRRVMVRAVYQLTDFDFAVVYVDSLHVFYVIPVQDFIAYGSEIHLVESDKRQRKPRSAVYREAWHILSQTTESVLVRNESTDAEIAGLAS</sequence>
<gene>
    <name evidence="2" type="ORF">CLV58_11238</name>
</gene>
<organism evidence="2 3">
    <name type="scientific">Spirosoma oryzae</name>
    <dbReference type="NCBI Taxonomy" id="1469603"/>
    <lineage>
        <taxon>Bacteria</taxon>
        <taxon>Pseudomonadati</taxon>
        <taxon>Bacteroidota</taxon>
        <taxon>Cytophagia</taxon>
        <taxon>Cytophagales</taxon>
        <taxon>Cytophagaceae</taxon>
        <taxon>Spirosoma</taxon>
    </lineage>
</organism>
<keyword evidence="3" id="KW-1185">Reference proteome</keyword>
<name>A0A2T0SSS2_9BACT</name>
<dbReference type="Proteomes" id="UP000238375">
    <property type="component" value="Unassembled WGS sequence"/>
</dbReference>
<dbReference type="InterPro" id="IPR011856">
    <property type="entry name" value="tRNA_endonuc-like_dom_sf"/>
</dbReference>
<dbReference type="GO" id="GO:0003676">
    <property type="term" value="F:nucleic acid binding"/>
    <property type="evidence" value="ECO:0007669"/>
    <property type="project" value="InterPro"/>
</dbReference>